<dbReference type="GO" id="GO:0050361">
    <property type="term" value="F:tryptophan 2-monooxygenase activity"/>
    <property type="evidence" value="ECO:0007669"/>
    <property type="project" value="UniProtKB-EC"/>
</dbReference>
<reference evidence="9 10" key="1">
    <citation type="submission" date="2018-06" db="EMBL/GenBank/DDBJ databases">
        <title>Draft Whole-Genome Sequence of the purple photosynthetic bacterium Rhodospeudomonas palustris XCP.</title>
        <authorList>
            <person name="Rayyan A."/>
            <person name="Meyer T.E."/>
            <person name="Kyndt J.A."/>
        </authorList>
    </citation>
    <scope>NUCLEOTIDE SEQUENCE [LARGE SCALE GENOMIC DNA]</scope>
    <source>
        <strain evidence="9 10">XCP</strain>
    </source>
</reference>
<feature type="compositionally biased region" description="Low complexity" evidence="7">
    <location>
        <begin position="473"/>
        <end position="485"/>
    </location>
</feature>
<comment type="similarity">
    <text evidence="2">Belongs to the tryptophan 2-monooxygenase family.</text>
</comment>
<dbReference type="SUPFAM" id="SSF51905">
    <property type="entry name" value="FAD/NAD(P)-binding domain"/>
    <property type="match status" value="1"/>
</dbReference>
<dbReference type="Gene3D" id="3.50.50.60">
    <property type="entry name" value="FAD/NAD(P)-binding domain"/>
    <property type="match status" value="1"/>
</dbReference>
<evidence type="ECO:0000256" key="6">
    <source>
        <dbReference type="ARBA" id="ARBA00047321"/>
    </source>
</evidence>
<dbReference type="Gene3D" id="3.90.660.10">
    <property type="match status" value="1"/>
</dbReference>
<dbReference type="PANTHER" id="PTHR10742">
    <property type="entry name" value="FLAVIN MONOAMINE OXIDASE"/>
    <property type="match status" value="1"/>
</dbReference>
<dbReference type="SUPFAM" id="SSF54373">
    <property type="entry name" value="FAD-linked reductases, C-terminal domain"/>
    <property type="match status" value="1"/>
</dbReference>
<comment type="catalytic activity">
    <reaction evidence="6">
        <text>L-tryptophan + O2 = indole-3-acetamide + CO2 + H2O</text>
        <dbReference type="Rhea" id="RHEA:16165"/>
        <dbReference type="ChEBI" id="CHEBI:15377"/>
        <dbReference type="ChEBI" id="CHEBI:15379"/>
        <dbReference type="ChEBI" id="CHEBI:16031"/>
        <dbReference type="ChEBI" id="CHEBI:16526"/>
        <dbReference type="ChEBI" id="CHEBI:57912"/>
        <dbReference type="EC" id="1.13.12.3"/>
    </reaction>
</comment>
<dbReference type="PRINTS" id="PR00420">
    <property type="entry name" value="RNGMNOXGNASE"/>
</dbReference>
<protein>
    <recommendedName>
        <fullName evidence="4">Tryptophan 2-monooxygenase</fullName>
        <ecNumber evidence="3">1.13.12.3</ecNumber>
    </recommendedName>
</protein>
<dbReference type="InterPro" id="IPR002937">
    <property type="entry name" value="Amino_oxidase"/>
</dbReference>
<evidence type="ECO:0000259" key="8">
    <source>
        <dbReference type="Pfam" id="PF01593"/>
    </source>
</evidence>
<feature type="domain" description="Amine oxidase" evidence="8">
    <location>
        <begin position="47"/>
        <end position="440"/>
    </location>
</feature>
<evidence type="ECO:0000313" key="10">
    <source>
        <dbReference type="Proteomes" id="UP000248134"/>
    </source>
</evidence>
<proteinExistence type="inferred from homology"/>
<evidence type="ECO:0000256" key="2">
    <source>
        <dbReference type="ARBA" id="ARBA00005833"/>
    </source>
</evidence>
<dbReference type="InterPro" id="IPR006311">
    <property type="entry name" value="TAT_signal"/>
</dbReference>
<comment type="caution">
    <text evidence="9">The sequence shown here is derived from an EMBL/GenBank/DDBJ whole genome shotgun (WGS) entry which is preliminary data.</text>
</comment>
<accession>A0A323UGI8</accession>
<gene>
    <name evidence="9" type="ORF">DNX69_14885</name>
</gene>
<dbReference type="AlphaFoldDB" id="A0A323UGI8"/>
<dbReference type="PROSITE" id="PS51318">
    <property type="entry name" value="TAT"/>
    <property type="match status" value="1"/>
</dbReference>
<dbReference type="EC" id="1.13.12.3" evidence="3"/>
<comment type="pathway">
    <text evidence="1">Plant hormone metabolism; auxin biosynthesis.</text>
</comment>
<dbReference type="OrthoDB" id="9790035at2"/>
<dbReference type="PANTHER" id="PTHR10742:SF410">
    <property type="entry name" value="LYSINE-SPECIFIC HISTONE DEMETHYLASE 2"/>
    <property type="match status" value="1"/>
</dbReference>
<evidence type="ECO:0000256" key="1">
    <source>
        <dbReference type="ARBA" id="ARBA00004814"/>
    </source>
</evidence>
<dbReference type="Pfam" id="PF01593">
    <property type="entry name" value="Amino_oxidase"/>
    <property type="match status" value="1"/>
</dbReference>
<dbReference type="InterPro" id="IPR036188">
    <property type="entry name" value="FAD/NAD-bd_sf"/>
</dbReference>
<evidence type="ECO:0000256" key="7">
    <source>
        <dbReference type="SAM" id="MobiDB-lite"/>
    </source>
</evidence>
<evidence type="ECO:0000256" key="5">
    <source>
        <dbReference type="ARBA" id="ARBA00023070"/>
    </source>
</evidence>
<dbReference type="InterPro" id="IPR050281">
    <property type="entry name" value="Flavin_monoamine_oxidase"/>
</dbReference>
<evidence type="ECO:0000256" key="4">
    <source>
        <dbReference type="ARBA" id="ARBA00017871"/>
    </source>
</evidence>
<dbReference type="EMBL" id="QKQS01000023">
    <property type="protein sequence ID" value="PZA10640.1"/>
    <property type="molecule type" value="Genomic_DNA"/>
</dbReference>
<evidence type="ECO:0000313" key="9">
    <source>
        <dbReference type="EMBL" id="PZA10640.1"/>
    </source>
</evidence>
<name>A0A323UGI8_RHOPL</name>
<evidence type="ECO:0000256" key="3">
    <source>
        <dbReference type="ARBA" id="ARBA00012535"/>
    </source>
</evidence>
<sequence length="485" mass="50941">MTISRRSLLQGLLGASAGLALLPAFGGRAMAALPREVEIVVVGAGAAGIAAARRIAAAGRKVIVVEAASEVGGRCVTDTTSFAAPFDRGARWLHNPDSNPLVRLARSSGFAVTPVAPGQKIRVGRRNARSRETEDFLATFVRASRAISEAARGKTDMSCAAALPNDLGDWSATIDYLLGPAATSKDLRALSAMDTARTLGRSALIGCPQGVGSLLTQLASSLPVALSTTVKRIVWSGRDLAVETAAGRIGARAIIVTASTNVLTSGNLAFSPELPKRQLDAAARLSLGSADRIALQFKGNPLGLSRDETIIERADDIRTATLVGNIGGTSLCTVDVAGSFGRQLAAQGEAAMQDFAIEWLGKLFGSDIASAVERKAATRWNEMPYILGAMSAAEPGGQPSRKVLGEPLGNLFFAGEATHETLFGTVQGAWESGEQAAEAALKKIGAIKQPTPEKPARKQRPRREPRRRREQRPPAAANSAPSWWR</sequence>
<keyword evidence="5" id="KW-0073">Auxin biosynthesis</keyword>
<dbReference type="Proteomes" id="UP000248134">
    <property type="component" value="Unassembled WGS sequence"/>
</dbReference>
<organism evidence="9 10">
    <name type="scientific">Rhodopseudomonas palustris</name>
    <dbReference type="NCBI Taxonomy" id="1076"/>
    <lineage>
        <taxon>Bacteria</taxon>
        <taxon>Pseudomonadati</taxon>
        <taxon>Pseudomonadota</taxon>
        <taxon>Alphaproteobacteria</taxon>
        <taxon>Hyphomicrobiales</taxon>
        <taxon>Nitrobacteraceae</taxon>
        <taxon>Rhodopseudomonas</taxon>
    </lineage>
</organism>
<dbReference type="GO" id="GO:0009851">
    <property type="term" value="P:auxin biosynthetic process"/>
    <property type="evidence" value="ECO:0007669"/>
    <property type="project" value="UniProtKB-KW"/>
</dbReference>
<feature type="compositionally biased region" description="Basic residues" evidence="7">
    <location>
        <begin position="457"/>
        <end position="470"/>
    </location>
</feature>
<feature type="region of interest" description="Disordered" evidence="7">
    <location>
        <begin position="443"/>
        <end position="485"/>
    </location>
</feature>
<dbReference type="RefSeq" id="WP_110786739.1">
    <property type="nucleotide sequence ID" value="NZ_QKQS01000023.1"/>
</dbReference>